<organism evidence="1 2">
    <name type="scientific">Staphylococcus gallinarum</name>
    <dbReference type="NCBI Taxonomy" id="1293"/>
    <lineage>
        <taxon>Bacteria</taxon>
        <taxon>Bacillati</taxon>
        <taxon>Bacillota</taxon>
        <taxon>Bacilli</taxon>
        <taxon>Bacillales</taxon>
        <taxon>Staphylococcaceae</taxon>
        <taxon>Staphylococcus</taxon>
    </lineage>
</organism>
<gene>
    <name evidence="1" type="ORF">NCTC12195_04169</name>
</gene>
<dbReference type="AlphaFoldDB" id="A0A380FK51"/>
<evidence type="ECO:0000313" key="2">
    <source>
        <dbReference type="Proteomes" id="UP000255277"/>
    </source>
</evidence>
<sequence length="36" mass="4244">MCPLLDNMKAQKFVMEDNKKPQLETIQYSTPQTTRD</sequence>
<reference evidence="1 2" key="1">
    <citation type="submission" date="2018-06" db="EMBL/GenBank/DDBJ databases">
        <authorList>
            <consortium name="Pathogen Informatics"/>
            <person name="Doyle S."/>
        </authorList>
    </citation>
    <scope>NUCLEOTIDE SEQUENCE [LARGE SCALE GENOMIC DNA]</scope>
    <source>
        <strain evidence="1 2">NCTC12195</strain>
    </source>
</reference>
<accession>A0A380FK51</accession>
<proteinExistence type="predicted"/>
<protein>
    <submittedName>
        <fullName evidence="1">Uncharacterized protein</fullName>
    </submittedName>
</protein>
<dbReference type="Proteomes" id="UP000255277">
    <property type="component" value="Unassembled WGS sequence"/>
</dbReference>
<dbReference type="EMBL" id="UHDK01000001">
    <property type="protein sequence ID" value="SUM34642.1"/>
    <property type="molecule type" value="Genomic_DNA"/>
</dbReference>
<name>A0A380FK51_STAGA</name>
<evidence type="ECO:0000313" key="1">
    <source>
        <dbReference type="EMBL" id="SUM34642.1"/>
    </source>
</evidence>